<protein>
    <recommendedName>
        <fullName evidence="4">Nucleotide exchange factor GrpE</fullName>
    </recommendedName>
</protein>
<feature type="region of interest" description="Disordered" evidence="1">
    <location>
        <begin position="1"/>
        <end position="47"/>
    </location>
</feature>
<proteinExistence type="predicted"/>
<reference evidence="3" key="1">
    <citation type="submission" date="2016-10" db="EMBL/GenBank/DDBJ databases">
        <title>Frankia sp. NRRL B-16386 Genome sequencing.</title>
        <authorList>
            <person name="Ghodhbane-Gtari F."/>
            <person name="Swanson E."/>
            <person name="Gueddou A."/>
            <person name="Hezbri K."/>
            <person name="Ktari K."/>
            <person name="Nouioui I."/>
            <person name="Morris K."/>
            <person name="Simpson S."/>
            <person name="Abebe-Akele F."/>
            <person name="Thomas K."/>
            <person name="Gtari M."/>
            <person name="Tisa L.S."/>
        </authorList>
    </citation>
    <scope>NUCLEOTIDE SEQUENCE [LARGE SCALE GENOMIC DNA]</scope>
    <source>
        <strain evidence="3">NRRL B-16386</strain>
    </source>
</reference>
<dbReference type="AlphaFoldDB" id="A0A1V2IEC6"/>
<gene>
    <name evidence="2" type="ORF">BL253_09345</name>
</gene>
<feature type="compositionally biased region" description="Low complexity" evidence="1">
    <location>
        <begin position="269"/>
        <end position="292"/>
    </location>
</feature>
<dbReference type="EMBL" id="MOMC01000016">
    <property type="protein sequence ID" value="ONH31435.1"/>
    <property type="molecule type" value="Genomic_DNA"/>
</dbReference>
<feature type="region of interest" description="Disordered" evidence="1">
    <location>
        <begin position="209"/>
        <end position="325"/>
    </location>
</feature>
<feature type="compositionally biased region" description="Low complexity" evidence="1">
    <location>
        <begin position="213"/>
        <end position="237"/>
    </location>
</feature>
<dbReference type="RefSeq" id="WP_076815557.1">
    <property type="nucleotide sequence ID" value="NZ_MOMC01000016.1"/>
</dbReference>
<evidence type="ECO:0000313" key="3">
    <source>
        <dbReference type="Proteomes" id="UP000188929"/>
    </source>
</evidence>
<feature type="compositionally biased region" description="Basic residues" evidence="1">
    <location>
        <begin position="1"/>
        <end position="17"/>
    </location>
</feature>
<dbReference type="STRING" id="1834516.BL253_09345"/>
<name>A0A1V2IEC6_9ACTN</name>
<accession>A0A1V2IEC6</accession>
<comment type="caution">
    <text evidence="2">The sequence shown here is derived from an EMBL/GenBank/DDBJ whole genome shotgun (WGS) entry which is preliminary data.</text>
</comment>
<evidence type="ECO:0000313" key="2">
    <source>
        <dbReference type="EMBL" id="ONH31435.1"/>
    </source>
</evidence>
<feature type="compositionally biased region" description="Pro residues" evidence="1">
    <location>
        <begin position="238"/>
        <end position="248"/>
    </location>
</feature>
<feature type="compositionally biased region" description="Low complexity" evidence="1">
    <location>
        <begin position="18"/>
        <end position="27"/>
    </location>
</feature>
<keyword evidence="3" id="KW-1185">Reference proteome</keyword>
<feature type="compositionally biased region" description="Basic and acidic residues" evidence="1">
    <location>
        <begin position="28"/>
        <end position="37"/>
    </location>
</feature>
<evidence type="ECO:0008006" key="4">
    <source>
        <dbReference type="Google" id="ProtNLM"/>
    </source>
</evidence>
<dbReference type="Proteomes" id="UP000188929">
    <property type="component" value="Unassembled WGS sequence"/>
</dbReference>
<evidence type="ECO:0000256" key="1">
    <source>
        <dbReference type="SAM" id="MobiDB-lite"/>
    </source>
</evidence>
<organism evidence="2 3">
    <name type="scientific">Pseudofrankia asymbiotica</name>
    <dbReference type="NCBI Taxonomy" id="1834516"/>
    <lineage>
        <taxon>Bacteria</taxon>
        <taxon>Bacillati</taxon>
        <taxon>Actinomycetota</taxon>
        <taxon>Actinomycetes</taxon>
        <taxon>Frankiales</taxon>
        <taxon>Frankiaceae</taxon>
        <taxon>Pseudofrankia</taxon>
    </lineage>
</organism>
<sequence>MSRSRRRRRPGKPRPARPKGSGTPAADPRNRPDRDADQAPPSPPPEIAAQERALSDLPPDTPFGLVHRLLAGQASARQTGRDEARRAVDAYHGRYRALAVETARAIHDLRGFVAAVQGEARAAGLGGQIDTLAVMTRRLARGLERADVQVVDPAGRPFAEYENSELVDVDYAPDTDDESLLVVSRVLRPAVVLAGGEVAQRARVLLAEPEPEAAPAEPEAAPAEPEAAPAEPEAAPAEPEPAPAPAPAPAERDSPAEPAGVAETESEPEPGLAAGGAEAEPGPELAAVGEPEGQPPFEPVAVVVPDREPPSGPTGDLGEDGSGVG</sequence>